<sequence length="504" mass="57119">MRRRTAAHNYKRIPKRLHRRAKREMAEDNTPTVNSRTRKPKTTRARLRTETARRLGILAKRKQLLKIKKGLGPDSDAIATRAARPKIRRNEPNNPPITAPRYRKRQLNKTWLPTHMWHAKRARMTPPSEPLWGFSMPLSPTQKNYRPTHRAQWEKGAMAWDMSYMSTIGLFGKENIVQNILKDVGLTHESLWGDKGIRWRAGAVHWSGNISRKTKNAVHFIGPASVIWDPPKALETSGTDTYSRQIFIRIHPSAFFETFNELLRLIKAYKPRPYLQDLRHEIGSIDVTGPDATEALLGVLKPFTPSPKEAHASKFESLLGLRDPASLPLGALLAFSIVDPRIKYPPQRVQPPVAANKQVQLKLMESVSAFRRDEVLEPYQLFDRDARFKASKLPSQKSINRRRGKTGPGTTLEPASVDPPIPIILLASRNANETRIPGTWTILLPWKCVQPVWYSLMHYPLSTGGNPTFGGLDEIRQLTFERGQSWFPGDVPGTDAGNAPRESG</sequence>
<reference evidence="1" key="1">
    <citation type="submission" date="2022-10" db="EMBL/GenBank/DDBJ databases">
        <title>Genome Sequence of Xylaria curta.</title>
        <authorList>
            <person name="Buettner E."/>
        </authorList>
    </citation>
    <scope>NUCLEOTIDE SEQUENCE</scope>
    <source>
        <strain evidence="1">Babe10</strain>
    </source>
</reference>
<proteinExistence type="predicted"/>
<organism evidence="1 2">
    <name type="scientific">Xylaria curta</name>
    <dbReference type="NCBI Taxonomy" id="42375"/>
    <lineage>
        <taxon>Eukaryota</taxon>
        <taxon>Fungi</taxon>
        <taxon>Dikarya</taxon>
        <taxon>Ascomycota</taxon>
        <taxon>Pezizomycotina</taxon>
        <taxon>Sordariomycetes</taxon>
        <taxon>Xylariomycetidae</taxon>
        <taxon>Xylariales</taxon>
        <taxon>Xylariaceae</taxon>
        <taxon>Xylaria</taxon>
    </lineage>
</organism>
<dbReference type="Proteomes" id="UP001143856">
    <property type="component" value="Unassembled WGS sequence"/>
</dbReference>
<comment type="caution">
    <text evidence="1">The sequence shown here is derived from an EMBL/GenBank/DDBJ whole genome shotgun (WGS) entry which is preliminary data.</text>
</comment>
<gene>
    <name evidence="1" type="ORF">NUW58_g9986</name>
</gene>
<evidence type="ECO:0000313" key="1">
    <source>
        <dbReference type="EMBL" id="KAJ2969460.1"/>
    </source>
</evidence>
<name>A0ACC1MRL4_9PEZI</name>
<dbReference type="EMBL" id="JAPDGR010004003">
    <property type="protein sequence ID" value="KAJ2969460.1"/>
    <property type="molecule type" value="Genomic_DNA"/>
</dbReference>
<evidence type="ECO:0000313" key="2">
    <source>
        <dbReference type="Proteomes" id="UP001143856"/>
    </source>
</evidence>
<protein>
    <submittedName>
        <fullName evidence="1">Uncharacterized protein</fullName>
    </submittedName>
</protein>
<accession>A0ACC1MRL4</accession>
<keyword evidence="2" id="KW-1185">Reference proteome</keyword>